<keyword evidence="3" id="KW-0067">ATP-binding</keyword>
<evidence type="ECO:0000313" key="4">
    <source>
        <dbReference type="EMBL" id="MPM64263.1"/>
    </source>
</evidence>
<dbReference type="InterPro" id="IPR027417">
    <property type="entry name" value="P-loop_NTPase"/>
</dbReference>
<evidence type="ECO:0000256" key="1">
    <source>
        <dbReference type="ARBA" id="ARBA00022741"/>
    </source>
</evidence>
<dbReference type="PANTHER" id="PTHR43146">
    <property type="entry name" value="CANCER-RELATED NUCLEOSIDE-TRIPHOSPHATASE"/>
    <property type="match status" value="1"/>
</dbReference>
<dbReference type="AlphaFoldDB" id="A0A645BLX1"/>
<dbReference type="GO" id="GO:0017111">
    <property type="term" value="F:ribonucleoside triphosphate phosphatase activity"/>
    <property type="evidence" value="ECO:0007669"/>
    <property type="project" value="InterPro"/>
</dbReference>
<organism evidence="4">
    <name type="scientific">bioreactor metagenome</name>
    <dbReference type="NCBI Taxonomy" id="1076179"/>
    <lineage>
        <taxon>unclassified sequences</taxon>
        <taxon>metagenomes</taxon>
        <taxon>ecological metagenomes</taxon>
    </lineage>
</organism>
<dbReference type="Pfam" id="PF03266">
    <property type="entry name" value="NTPase_1"/>
    <property type="match status" value="1"/>
</dbReference>
<keyword evidence="2" id="KW-0378">Hydrolase</keyword>
<name>A0A645BLX1_9ZZZZ</name>
<sequence>MKNIFLAGSIHIGKTTALNAYLDSFRGTVGGFSTFRMTHDDKLIGFSMKPLSISGTAMPAYIAKQDEKGNWMPIPDTFNDMGVRILKKALEDKVDLIIMDELGFFEEYAYPFQEAVYECLDSDIPVLGVIKTAPSSFLNHLRERKDIQILEITKENRGEIPNKISKLLGYEGHVCVE</sequence>
<dbReference type="PANTHER" id="PTHR43146:SF1">
    <property type="entry name" value="CANCER-RELATED NUCLEOSIDE-TRIPHOSPHATASE"/>
    <property type="match status" value="1"/>
</dbReference>
<accession>A0A645BLX1</accession>
<protein>
    <submittedName>
        <fullName evidence="4">Uncharacterized protein</fullName>
    </submittedName>
</protein>
<keyword evidence="1" id="KW-0547">Nucleotide-binding</keyword>
<dbReference type="SUPFAM" id="SSF52540">
    <property type="entry name" value="P-loop containing nucleoside triphosphate hydrolases"/>
    <property type="match status" value="1"/>
</dbReference>
<proteinExistence type="predicted"/>
<comment type="caution">
    <text evidence="4">The sequence shown here is derived from an EMBL/GenBank/DDBJ whole genome shotgun (WGS) entry which is preliminary data.</text>
</comment>
<reference evidence="4" key="1">
    <citation type="submission" date="2019-08" db="EMBL/GenBank/DDBJ databases">
        <authorList>
            <person name="Kucharzyk K."/>
            <person name="Murdoch R.W."/>
            <person name="Higgins S."/>
            <person name="Loffler F."/>
        </authorList>
    </citation>
    <scope>NUCLEOTIDE SEQUENCE</scope>
</reference>
<dbReference type="EMBL" id="VSSQ01019852">
    <property type="protein sequence ID" value="MPM64263.1"/>
    <property type="molecule type" value="Genomic_DNA"/>
</dbReference>
<dbReference type="InterPro" id="IPR004948">
    <property type="entry name" value="Nuc-triphosphatase_THEP1"/>
</dbReference>
<evidence type="ECO:0000256" key="2">
    <source>
        <dbReference type="ARBA" id="ARBA00022801"/>
    </source>
</evidence>
<evidence type="ECO:0000256" key="3">
    <source>
        <dbReference type="ARBA" id="ARBA00022840"/>
    </source>
</evidence>
<dbReference type="Gene3D" id="3.40.50.300">
    <property type="entry name" value="P-loop containing nucleotide triphosphate hydrolases"/>
    <property type="match status" value="1"/>
</dbReference>
<dbReference type="GO" id="GO:0005524">
    <property type="term" value="F:ATP binding"/>
    <property type="evidence" value="ECO:0007669"/>
    <property type="project" value="UniProtKB-KW"/>
</dbReference>
<gene>
    <name evidence="4" type="ORF">SDC9_111149</name>
</gene>